<gene>
    <name evidence="2" type="ORF">URODEC1_LOCUS57075</name>
</gene>
<organism evidence="2 3">
    <name type="scientific">Urochloa decumbens</name>
    <dbReference type="NCBI Taxonomy" id="240449"/>
    <lineage>
        <taxon>Eukaryota</taxon>
        <taxon>Viridiplantae</taxon>
        <taxon>Streptophyta</taxon>
        <taxon>Embryophyta</taxon>
        <taxon>Tracheophyta</taxon>
        <taxon>Spermatophyta</taxon>
        <taxon>Magnoliopsida</taxon>
        <taxon>Liliopsida</taxon>
        <taxon>Poales</taxon>
        <taxon>Poaceae</taxon>
        <taxon>PACMAD clade</taxon>
        <taxon>Panicoideae</taxon>
        <taxon>Panicodae</taxon>
        <taxon>Paniceae</taxon>
        <taxon>Melinidinae</taxon>
        <taxon>Urochloa</taxon>
    </lineage>
</organism>
<proteinExistence type="predicted"/>
<accession>A0ABC9AN73</accession>
<evidence type="ECO:0000313" key="2">
    <source>
        <dbReference type="EMBL" id="CAL4983498.1"/>
    </source>
</evidence>
<dbReference type="Pfam" id="PF03478">
    <property type="entry name" value="Beta-prop_KIB1-4"/>
    <property type="match status" value="1"/>
</dbReference>
<dbReference type="InterPro" id="IPR005174">
    <property type="entry name" value="KIB1-4_b-propeller"/>
</dbReference>
<dbReference type="PANTHER" id="PTHR33110:SF111">
    <property type="entry name" value="DUF295 DOMAIN-CONTAINING PROTEIN"/>
    <property type="match status" value="1"/>
</dbReference>
<reference evidence="2" key="1">
    <citation type="submission" date="2024-10" db="EMBL/GenBank/DDBJ databases">
        <authorList>
            <person name="Ryan C."/>
        </authorList>
    </citation>
    <scope>NUCLEOTIDE SEQUENCE [LARGE SCALE GENOMIC DNA]</scope>
</reference>
<name>A0ABC9AN73_9POAL</name>
<dbReference type="PANTHER" id="PTHR33110">
    <property type="entry name" value="F-BOX/KELCH-REPEAT PROTEIN-RELATED"/>
    <property type="match status" value="1"/>
</dbReference>
<dbReference type="EMBL" id="OZ075132">
    <property type="protein sequence ID" value="CAL4983498.1"/>
    <property type="molecule type" value="Genomic_DNA"/>
</dbReference>
<sequence>MVCRTVHGMWKWKRFPTGHEKRTVVASERNEFDVFKADFEEMQWTKVTTIGDDQVLFLRRRCSRSVCVSGHEIPGDSIVFMENDDEDRDWYDEDITSSCSVYNMKDSKVSRLLPMVSWKRGAVSATWLFP</sequence>
<evidence type="ECO:0000259" key="1">
    <source>
        <dbReference type="Pfam" id="PF03478"/>
    </source>
</evidence>
<protein>
    <recommendedName>
        <fullName evidence="1">KIB1-4 beta-propeller domain-containing protein</fullName>
    </recommendedName>
</protein>
<dbReference type="AlphaFoldDB" id="A0ABC9AN73"/>
<feature type="domain" description="KIB1-4 beta-propeller" evidence="1">
    <location>
        <begin position="23"/>
        <end position="103"/>
    </location>
</feature>
<keyword evidence="3" id="KW-1185">Reference proteome</keyword>
<evidence type="ECO:0000313" key="3">
    <source>
        <dbReference type="Proteomes" id="UP001497457"/>
    </source>
</evidence>
<dbReference type="Proteomes" id="UP001497457">
    <property type="component" value="Chromosome 22rd"/>
</dbReference>